<dbReference type="EMBL" id="MBLM01000134">
    <property type="protein sequence ID" value="OHV33142.1"/>
    <property type="molecule type" value="Genomic_DNA"/>
</dbReference>
<evidence type="ECO:0000259" key="2">
    <source>
        <dbReference type="SMART" id="SM00903"/>
    </source>
</evidence>
<comment type="caution">
    <text evidence="3">The sequence shown here is derived from an EMBL/GenBank/DDBJ whole genome shotgun (WGS) entry which is preliminary data.</text>
</comment>
<organism evidence="3 4">
    <name type="scientific">Parafrankia colletiae</name>
    <dbReference type="NCBI Taxonomy" id="573497"/>
    <lineage>
        <taxon>Bacteria</taxon>
        <taxon>Bacillati</taxon>
        <taxon>Actinomycetota</taxon>
        <taxon>Actinomycetes</taxon>
        <taxon>Frankiales</taxon>
        <taxon>Frankiaceae</taxon>
        <taxon>Parafrankia</taxon>
    </lineage>
</organism>
<feature type="domain" description="Flavin reductase like" evidence="2">
    <location>
        <begin position="14"/>
        <end position="161"/>
    </location>
</feature>
<evidence type="ECO:0000256" key="1">
    <source>
        <dbReference type="ARBA" id="ARBA00023002"/>
    </source>
</evidence>
<dbReference type="GO" id="GO:0010181">
    <property type="term" value="F:FMN binding"/>
    <property type="evidence" value="ECO:0007669"/>
    <property type="project" value="InterPro"/>
</dbReference>
<dbReference type="RefSeq" id="WP_071087288.1">
    <property type="nucleotide sequence ID" value="NZ_MBLM01000134.1"/>
</dbReference>
<accession>A0A1S1QJA3</accession>
<dbReference type="Proteomes" id="UP000179627">
    <property type="component" value="Unassembled WGS sequence"/>
</dbReference>
<dbReference type="Pfam" id="PF01613">
    <property type="entry name" value="Flavin_Reduct"/>
    <property type="match status" value="1"/>
</dbReference>
<dbReference type="InterPro" id="IPR050268">
    <property type="entry name" value="NADH-dep_flavin_reductase"/>
</dbReference>
<gene>
    <name evidence="3" type="ORF">CC117_23475</name>
</gene>
<dbReference type="Gene3D" id="2.30.110.10">
    <property type="entry name" value="Electron Transport, Fmn-binding Protein, Chain A"/>
    <property type="match status" value="1"/>
</dbReference>
<dbReference type="OrthoDB" id="9792858at2"/>
<proteinExistence type="predicted"/>
<evidence type="ECO:0000313" key="3">
    <source>
        <dbReference type="EMBL" id="OHV33142.1"/>
    </source>
</evidence>
<dbReference type="AlphaFoldDB" id="A0A1S1QJA3"/>
<protein>
    <recommendedName>
        <fullName evidence="2">Flavin reductase like domain-containing protein</fullName>
    </recommendedName>
</protein>
<keyword evidence="4" id="KW-1185">Reference proteome</keyword>
<keyword evidence="1" id="KW-0560">Oxidoreductase</keyword>
<name>A0A1S1QJA3_9ACTN</name>
<dbReference type="SUPFAM" id="SSF50475">
    <property type="entry name" value="FMN-binding split barrel"/>
    <property type="match status" value="1"/>
</dbReference>
<dbReference type="GO" id="GO:0042602">
    <property type="term" value="F:riboflavin reductase (NADPH) activity"/>
    <property type="evidence" value="ECO:0007669"/>
    <property type="project" value="TreeGrafter"/>
</dbReference>
<reference evidence="4" key="1">
    <citation type="submission" date="2016-07" db="EMBL/GenBank/DDBJ databases">
        <title>Sequence Frankia sp. strain CcI1.17.</title>
        <authorList>
            <person name="Ghodhbane-Gtari F."/>
            <person name="Swanson E."/>
            <person name="Gueddou A."/>
            <person name="Morris K."/>
            <person name="Hezbri K."/>
            <person name="Ktari A."/>
            <person name="Nouioui I."/>
            <person name="Abebe-Akele F."/>
            <person name="Simpson S."/>
            <person name="Thomas K."/>
            <person name="Gtari M."/>
            <person name="Tisa L.S."/>
            <person name="Hurst S."/>
        </authorList>
    </citation>
    <scope>NUCLEOTIDE SEQUENCE [LARGE SCALE GENOMIC DNA]</scope>
    <source>
        <strain evidence="4">Cc1.17</strain>
    </source>
</reference>
<dbReference type="PANTHER" id="PTHR30466:SF1">
    <property type="entry name" value="FMN REDUCTASE (NADH) RUTF"/>
    <property type="match status" value="1"/>
</dbReference>
<dbReference type="InterPro" id="IPR002563">
    <property type="entry name" value="Flavin_Rdtase-like_dom"/>
</dbReference>
<evidence type="ECO:0000313" key="4">
    <source>
        <dbReference type="Proteomes" id="UP000179627"/>
    </source>
</evidence>
<dbReference type="PANTHER" id="PTHR30466">
    <property type="entry name" value="FLAVIN REDUCTASE"/>
    <property type="match status" value="1"/>
</dbReference>
<dbReference type="SMART" id="SM00903">
    <property type="entry name" value="Flavin_Reduct"/>
    <property type="match status" value="1"/>
</dbReference>
<sequence>MTVGPGSDGRRDAVRRLSTGVTVLTVRHGDVVHGTTVSSVLAVSRDPLLVGVSLRRGSLTSDLAVTSGMFVVNVLSRRQALLADWFADPDRPAGLAQFDRLDWRPDAGCGAPRLAGAVAAMSCRLQARLTTGDHDLHVAEVVEGTVGTGSPLISYAAGVHGAELHEVTRRRGRRPLTGAAATGLD</sequence>
<dbReference type="InterPro" id="IPR012349">
    <property type="entry name" value="Split_barrel_FMN-bd"/>
</dbReference>